<comment type="cofactor">
    <cofactor evidence="8">
        <name>Zn(2+)</name>
        <dbReference type="ChEBI" id="CHEBI:29105"/>
    </cofactor>
    <text evidence="8">Binds 1 zinc ion per subunit.</text>
</comment>
<evidence type="ECO:0000256" key="8">
    <source>
        <dbReference type="PIRSR" id="PIRSR601577-2"/>
    </source>
</evidence>
<feature type="disulfide bond" evidence="9">
    <location>
        <begin position="494"/>
        <end position="504"/>
    </location>
</feature>
<dbReference type="Pfam" id="PF01457">
    <property type="entry name" value="Peptidase_M8"/>
    <property type="match status" value="1"/>
</dbReference>
<keyword evidence="12" id="KW-1185">Reference proteome</keyword>
<dbReference type="Gene3D" id="2.10.25.10">
    <property type="entry name" value="Laminin"/>
    <property type="match status" value="2"/>
</dbReference>
<evidence type="ECO:0000256" key="3">
    <source>
        <dbReference type="ARBA" id="ARBA00022723"/>
    </source>
</evidence>
<gene>
    <name evidence="11" type="ORF">N0F65_010137</name>
</gene>
<comment type="similarity">
    <text evidence="1">Belongs to the peptidase M8 family.</text>
</comment>
<evidence type="ECO:0000313" key="12">
    <source>
        <dbReference type="Proteomes" id="UP001146120"/>
    </source>
</evidence>
<evidence type="ECO:0000256" key="9">
    <source>
        <dbReference type="PROSITE-ProRule" id="PRU00076"/>
    </source>
</evidence>
<dbReference type="GO" id="GO:0016020">
    <property type="term" value="C:membrane"/>
    <property type="evidence" value="ECO:0007669"/>
    <property type="project" value="InterPro"/>
</dbReference>
<dbReference type="SMART" id="SM00181">
    <property type="entry name" value="EGF"/>
    <property type="match status" value="2"/>
</dbReference>
<dbReference type="GO" id="GO:0006508">
    <property type="term" value="P:proteolysis"/>
    <property type="evidence" value="ECO:0007669"/>
    <property type="project" value="UniProtKB-KW"/>
</dbReference>
<evidence type="ECO:0000256" key="2">
    <source>
        <dbReference type="ARBA" id="ARBA00022670"/>
    </source>
</evidence>
<protein>
    <recommendedName>
        <fullName evidence="10">EGF-like domain-containing protein</fullName>
    </recommendedName>
</protein>
<dbReference type="GO" id="GO:0007155">
    <property type="term" value="P:cell adhesion"/>
    <property type="evidence" value="ECO:0007669"/>
    <property type="project" value="InterPro"/>
</dbReference>
<keyword evidence="5 8" id="KW-0862">Zinc</keyword>
<dbReference type="PANTHER" id="PTHR10942:SF0">
    <property type="entry name" value="LEISHMANOLYSIN-LIKE PEPTIDASE"/>
    <property type="match status" value="1"/>
</dbReference>
<dbReference type="PROSITE" id="PS01186">
    <property type="entry name" value="EGF_2"/>
    <property type="match status" value="2"/>
</dbReference>
<keyword evidence="3 8" id="KW-0479">Metal-binding</keyword>
<keyword evidence="2" id="KW-0645">Protease</keyword>
<sequence length="722" mass="76835">MLDAVARFSQMLSVVPVQGKLGAKRSCDLTYNSTPVVCKTVSAHEMCLEMPIPDDHFAATRVCSNCLSDDNCKGSKCNATPDGGVSDADVVIYVRAVNTTTCDGMVLAYASACQLDQYDRPTFGMVNFCPDLIDPAPLAYETQLATALHEMTHALGFSSSLFAYMRNKDGTPRTLRDADGDPPQLINTTCPNGSPIDYFDNPSRTTVQYYHERGHKVAKMVTPTVAKFVQDHFGCPGLTGAELESQDDGCMGSHWEERLFEPEYMSPVSSFVNTISGLTLAFFEDSGWYQTSNETISRLHFGAGRGCSFATSRCIDKATETVLPAGVDHYCVGTEGQMCTPDGTARATCYIDAGFTIPAIYQYFQDPTKGGLNNFADFCPTMSGFPSGDCTLQSNLPHPPNSTDNLMGETYCPTCRCTKSSLTLQESDWQPSARRRSGCYAVHCPTTKLVQLSVPSPAGVSVLNCTTPGASLTVPGYSGTITCPDPLVVCERTCPHACSGRGTCDYSTRTCTCNSGFSGADCSVGGPVVVKTTPTDYCEPFTGVAVTNCSAGFAVATMGETYCSTCKCTKSSLHSQQGADSPKSYGCYDVQCDSANTVKLTLPAVRGPPQVVNCTMAGTAVVVPGYSGTITCPDPSVACEPGCPRNCSGHGTCNATSRTCMCTSGWMGVDCSRSSMPMPTPTPTSVTNVTLRAANTALRMSSWSPFAFMGFIADMLIAAYHG</sequence>
<comment type="caution">
    <text evidence="11">The sequence shown here is derived from an EMBL/GenBank/DDBJ whole genome shotgun (WGS) entry which is preliminary data.</text>
</comment>
<dbReference type="PROSITE" id="PS00022">
    <property type="entry name" value="EGF_1"/>
    <property type="match status" value="2"/>
</dbReference>
<dbReference type="EMBL" id="DAKRPA010000042">
    <property type="protein sequence ID" value="DBA01727.1"/>
    <property type="molecule type" value="Genomic_DNA"/>
</dbReference>
<keyword evidence="9" id="KW-0245">EGF-like domain</keyword>
<dbReference type="FunFam" id="3.90.132.10:FF:000001">
    <property type="entry name" value="leishmanolysin-like peptidase isoform X2"/>
    <property type="match status" value="1"/>
</dbReference>
<keyword evidence="6 8" id="KW-0482">Metalloprotease</keyword>
<dbReference type="Proteomes" id="UP001146120">
    <property type="component" value="Unassembled WGS sequence"/>
</dbReference>
<evidence type="ECO:0000256" key="6">
    <source>
        <dbReference type="ARBA" id="ARBA00023049"/>
    </source>
</evidence>
<dbReference type="AlphaFoldDB" id="A0AAV2Z7W2"/>
<keyword evidence="4" id="KW-0378">Hydrolase</keyword>
<feature type="binding site" evidence="8">
    <location>
        <position position="149"/>
    </location>
    <ligand>
        <name>Zn(2+)</name>
        <dbReference type="ChEBI" id="CHEBI:29105"/>
        <note>catalytic</note>
    </ligand>
</feature>
<dbReference type="SUPFAM" id="SSF55486">
    <property type="entry name" value="Metalloproteases ('zincins'), catalytic domain"/>
    <property type="match status" value="1"/>
</dbReference>
<dbReference type="Gene3D" id="3.10.170.20">
    <property type="match status" value="1"/>
</dbReference>
<reference evidence="11" key="1">
    <citation type="submission" date="2022-11" db="EMBL/GenBank/DDBJ databases">
        <authorList>
            <person name="Morgan W.R."/>
            <person name="Tartar A."/>
        </authorList>
    </citation>
    <scope>NUCLEOTIDE SEQUENCE</scope>
    <source>
        <strain evidence="11">ARSEF 373</strain>
    </source>
</reference>
<feature type="domain" description="EGF-like" evidence="10">
    <location>
        <begin position="491"/>
        <end position="523"/>
    </location>
</feature>
<organism evidence="11 12">
    <name type="scientific">Lagenidium giganteum</name>
    <dbReference type="NCBI Taxonomy" id="4803"/>
    <lineage>
        <taxon>Eukaryota</taxon>
        <taxon>Sar</taxon>
        <taxon>Stramenopiles</taxon>
        <taxon>Oomycota</taxon>
        <taxon>Peronosporomycetes</taxon>
        <taxon>Pythiales</taxon>
        <taxon>Pythiaceae</taxon>
    </lineage>
</organism>
<dbReference type="GO" id="GO:0005737">
    <property type="term" value="C:cytoplasm"/>
    <property type="evidence" value="ECO:0007669"/>
    <property type="project" value="TreeGrafter"/>
</dbReference>
<evidence type="ECO:0000256" key="7">
    <source>
        <dbReference type="PIRSR" id="PIRSR601577-1"/>
    </source>
</evidence>
<accession>A0AAV2Z7W2</accession>
<dbReference type="Gene3D" id="3.90.132.10">
    <property type="entry name" value="Leishmanolysin , domain 2"/>
    <property type="match status" value="1"/>
</dbReference>
<evidence type="ECO:0000313" key="11">
    <source>
        <dbReference type="EMBL" id="DBA01727.1"/>
    </source>
</evidence>
<feature type="disulfide bond" evidence="9">
    <location>
        <begin position="643"/>
        <end position="653"/>
    </location>
</feature>
<proteinExistence type="inferred from homology"/>
<comment type="caution">
    <text evidence="9">Lacks conserved residue(s) required for the propagation of feature annotation.</text>
</comment>
<feature type="domain" description="EGF-like" evidence="10">
    <location>
        <begin position="640"/>
        <end position="672"/>
    </location>
</feature>
<dbReference type="PROSITE" id="PS50026">
    <property type="entry name" value="EGF_3"/>
    <property type="match status" value="2"/>
</dbReference>
<dbReference type="Pfam" id="PF23106">
    <property type="entry name" value="EGF_Teneurin"/>
    <property type="match status" value="1"/>
</dbReference>
<keyword evidence="9" id="KW-1015">Disulfide bond</keyword>
<evidence type="ECO:0000256" key="4">
    <source>
        <dbReference type="ARBA" id="ARBA00022801"/>
    </source>
</evidence>
<evidence type="ECO:0000256" key="5">
    <source>
        <dbReference type="ARBA" id="ARBA00022833"/>
    </source>
</evidence>
<feature type="binding site" evidence="8">
    <location>
        <position position="254"/>
    </location>
    <ligand>
        <name>Zn(2+)</name>
        <dbReference type="ChEBI" id="CHEBI:29105"/>
        <note>catalytic</note>
    </ligand>
</feature>
<evidence type="ECO:0000259" key="10">
    <source>
        <dbReference type="PROSITE" id="PS50026"/>
    </source>
</evidence>
<feature type="active site" evidence="7">
    <location>
        <position position="150"/>
    </location>
</feature>
<dbReference type="Gene3D" id="2.10.55.10">
    <property type="entry name" value="Leishmanolysin domain 3"/>
    <property type="match status" value="1"/>
</dbReference>
<dbReference type="InterPro" id="IPR000742">
    <property type="entry name" value="EGF"/>
</dbReference>
<feature type="disulfide bond" evidence="9">
    <location>
        <begin position="513"/>
        <end position="522"/>
    </location>
</feature>
<dbReference type="GO" id="GO:0004222">
    <property type="term" value="F:metalloendopeptidase activity"/>
    <property type="evidence" value="ECO:0007669"/>
    <property type="project" value="InterPro"/>
</dbReference>
<name>A0AAV2Z7W2_9STRA</name>
<feature type="disulfide bond" evidence="9">
    <location>
        <begin position="662"/>
        <end position="671"/>
    </location>
</feature>
<evidence type="ECO:0000256" key="1">
    <source>
        <dbReference type="ARBA" id="ARBA00005860"/>
    </source>
</evidence>
<dbReference type="GO" id="GO:0046872">
    <property type="term" value="F:metal ion binding"/>
    <property type="evidence" value="ECO:0007669"/>
    <property type="project" value="UniProtKB-KW"/>
</dbReference>
<dbReference type="InterPro" id="IPR001577">
    <property type="entry name" value="Peptidase_M8"/>
</dbReference>
<feature type="binding site" evidence="8">
    <location>
        <position position="153"/>
    </location>
    <ligand>
        <name>Zn(2+)</name>
        <dbReference type="ChEBI" id="CHEBI:29105"/>
        <note>catalytic</note>
    </ligand>
</feature>
<dbReference type="PANTHER" id="PTHR10942">
    <property type="entry name" value="LEISHMANOLYSIN-LIKE PEPTIDASE"/>
    <property type="match status" value="1"/>
</dbReference>
<reference evidence="11" key="2">
    <citation type="journal article" date="2023" name="Microbiol Resour">
        <title>Decontamination and Annotation of the Draft Genome Sequence of the Oomycete Lagenidium giganteum ARSEF 373.</title>
        <authorList>
            <person name="Morgan W.R."/>
            <person name="Tartar A."/>
        </authorList>
    </citation>
    <scope>NUCLEOTIDE SEQUENCE</scope>
    <source>
        <strain evidence="11">ARSEF 373</strain>
    </source>
</reference>